<keyword evidence="8" id="KW-1185">Reference proteome</keyword>
<evidence type="ECO:0000256" key="5">
    <source>
        <dbReference type="ARBA" id="ARBA00023242"/>
    </source>
</evidence>
<evidence type="ECO:0000313" key="7">
    <source>
        <dbReference type="EMBL" id="ELR18928.1"/>
    </source>
</evidence>
<keyword evidence="4" id="KW-0779">Telomere</keyword>
<reference evidence="7 8" key="1">
    <citation type="journal article" date="2013" name="Genome Biol.">
        <title>Genome of Acanthamoeba castellanii highlights extensive lateral gene transfer and early evolution of tyrosine kinase signaling.</title>
        <authorList>
            <person name="Clarke M."/>
            <person name="Lohan A.J."/>
            <person name="Liu B."/>
            <person name="Lagkouvardos I."/>
            <person name="Roy S."/>
            <person name="Zafar N."/>
            <person name="Bertelli C."/>
            <person name="Schilde C."/>
            <person name="Kianianmomeni A."/>
            <person name="Burglin T.R."/>
            <person name="Frech C."/>
            <person name="Turcotte B."/>
            <person name="Kopec K.O."/>
            <person name="Synnott J.M."/>
            <person name="Choo C."/>
            <person name="Paponov I."/>
            <person name="Finkler A."/>
            <person name="Soon Heng Tan C."/>
            <person name="Hutchins A.P."/>
            <person name="Weinmeier T."/>
            <person name="Rattei T."/>
            <person name="Chu J.S."/>
            <person name="Gimenez G."/>
            <person name="Irimia M."/>
            <person name="Rigden D.J."/>
            <person name="Fitzpatrick D.A."/>
            <person name="Lorenzo-Morales J."/>
            <person name="Bateman A."/>
            <person name="Chiu C.H."/>
            <person name="Tang P."/>
            <person name="Hegemann P."/>
            <person name="Fromm H."/>
            <person name="Raoult D."/>
            <person name="Greub G."/>
            <person name="Miranda-Saavedra D."/>
            <person name="Chen N."/>
            <person name="Nash P."/>
            <person name="Ginger M.L."/>
            <person name="Horn M."/>
            <person name="Schaap P."/>
            <person name="Caler L."/>
            <person name="Loftus B."/>
        </authorList>
    </citation>
    <scope>NUCLEOTIDE SEQUENCE [LARGE SCALE GENOMIC DNA]</scope>
    <source>
        <strain evidence="7 8">Neff</strain>
    </source>
</reference>
<dbReference type="GO" id="GO:0000781">
    <property type="term" value="C:chromosome, telomeric region"/>
    <property type="evidence" value="ECO:0007669"/>
    <property type="project" value="UniProtKB-SubCell"/>
</dbReference>
<comment type="subcellular location">
    <subcellularLocation>
        <location evidence="2">Chromosome</location>
        <location evidence="2">Telomere</location>
    </subcellularLocation>
    <subcellularLocation>
        <location evidence="1">Nucleus</location>
    </subcellularLocation>
</comment>
<dbReference type="InterPro" id="IPR019437">
    <property type="entry name" value="TPP1/Est3"/>
</dbReference>
<dbReference type="GO" id="GO:0042162">
    <property type="term" value="F:telomeric DNA binding"/>
    <property type="evidence" value="ECO:0007669"/>
    <property type="project" value="InterPro"/>
</dbReference>
<keyword evidence="3" id="KW-0158">Chromosome</keyword>
<accession>L8H2E8</accession>
<dbReference type="EMBL" id="KB007939">
    <property type="protein sequence ID" value="ELR18928.1"/>
    <property type="molecule type" value="Genomic_DNA"/>
</dbReference>
<organism evidence="7 8">
    <name type="scientific">Acanthamoeba castellanii (strain ATCC 30010 / Neff)</name>
    <dbReference type="NCBI Taxonomy" id="1257118"/>
    <lineage>
        <taxon>Eukaryota</taxon>
        <taxon>Amoebozoa</taxon>
        <taxon>Discosea</taxon>
        <taxon>Longamoebia</taxon>
        <taxon>Centramoebida</taxon>
        <taxon>Acanthamoebidae</taxon>
        <taxon>Acanthamoeba</taxon>
    </lineage>
</organism>
<dbReference type="Proteomes" id="UP000011083">
    <property type="component" value="Unassembled WGS sequence"/>
</dbReference>
<evidence type="ECO:0000313" key="8">
    <source>
        <dbReference type="Proteomes" id="UP000011083"/>
    </source>
</evidence>
<dbReference type="GO" id="GO:0007004">
    <property type="term" value="P:telomere maintenance via telomerase"/>
    <property type="evidence" value="ECO:0007669"/>
    <property type="project" value="InterPro"/>
</dbReference>
<sequence length="93" mass="10205">MASLLRKKWILKSMLDPSTLPSQKPFAQITKVHKYVSESVAAECTLSDSFHCIDALLTPGAIQEFLAYLSSISQPACPPALACSWVVVHHHVN</sequence>
<dbReference type="AlphaFoldDB" id="L8H2E8"/>
<gene>
    <name evidence="7" type="ORF">ACA1_232850</name>
</gene>
<dbReference type="KEGG" id="acan:ACA1_232850"/>
<evidence type="ECO:0000256" key="3">
    <source>
        <dbReference type="ARBA" id="ARBA00022454"/>
    </source>
</evidence>
<dbReference type="GO" id="GO:0005697">
    <property type="term" value="C:telomerase holoenzyme complex"/>
    <property type="evidence" value="ECO:0007669"/>
    <property type="project" value="InterPro"/>
</dbReference>
<evidence type="ECO:0000256" key="1">
    <source>
        <dbReference type="ARBA" id="ARBA00004123"/>
    </source>
</evidence>
<dbReference type="RefSeq" id="XP_004340992.1">
    <property type="nucleotide sequence ID" value="XM_004340944.1"/>
</dbReference>
<evidence type="ECO:0000256" key="4">
    <source>
        <dbReference type="ARBA" id="ARBA00022895"/>
    </source>
</evidence>
<feature type="domain" description="Shelterin complex subunit TPP1/Est3" evidence="6">
    <location>
        <begin position="15"/>
        <end position="65"/>
    </location>
</feature>
<dbReference type="VEuPathDB" id="AmoebaDB:ACA1_232850"/>
<keyword evidence="5" id="KW-0539">Nucleus</keyword>
<name>L8H2E8_ACACF</name>
<dbReference type="GeneID" id="14919900"/>
<dbReference type="Pfam" id="PF10341">
    <property type="entry name" value="TPP1"/>
    <property type="match status" value="1"/>
</dbReference>
<evidence type="ECO:0000259" key="6">
    <source>
        <dbReference type="Pfam" id="PF10341"/>
    </source>
</evidence>
<proteinExistence type="predicted"/>
<evidence type="ECO:0000256" key="2">
    <source>
        <dbReference type="ARBA" id="ARBA00004574"/>
    </source>
</evidence>
<protein>
    <recommendedName>
        <fullName evidence="6">Shelterin complex subunit TPP1/Est3 domain-containing protein</fullName>
    </recommendedName>
</protein>